<evidence type="ECO:0000313" key="3">
    <source>
        <dbReference type="EMBL" id="CAG9113171.1"/>
    </source>
</evidence>
<dbReference type="AlphaFoldDB" id="A0A1I7SE17"/>
<evidence type="ECO:0000256" key="1">
    <source>
        <dbReference type="SAM" id="SignalP"/>
    </source>
</evidence>
<dbReference type="EMBL" id="CAJFDI010000004">
    <property type="protein sequence ID" value="CAD5224409.1"/>
    <property type="molecule type" value="Genomic_DNA"/>
</dbReference>
<reference evidence="6" key="1">
    <citation type="submission" date="2016-11" db="UniProtKB">
        <authorList>
            <consortium name="WormBaseParasite"/>
        </authorList>
    </citation>
    <scope>IDENTIFICATION</scope>
</reference>
<name>A0A1I7SE17_BURXY</name>
<dbReference type="EMBL" id="CAJFCV020000004">
    <property type="protein sequence ID" value="CAG9113171.1"/>
    <property type="molecule type" value="Genomic_DNA"/>
</dbReference>
<accession>A0A1I7SE17</accession>
<keyword evidence="1" id="KW-0732">Signal</keyword>
<dbReference type="WBParaSite" id="BXY_1127500.1">
    <property type="protein sequence ID" value="BXY_1127500.1"/>
    <property type="gene ID" value="BXY_1127500"/>
</dbReference>
<dbReference type="Proteomes" id="UP000582659">
    <property type="component" value="Unassembled WGS sequence"/>
</dbReference>
<evidence type="ECO:0000313" key="4">
    <source>
        <dbReference type="Proteomes" id="UP000095284"/>
    </source>
</evidence>
<dbReference type="Proteomes" id="UP000659654">
    <property type="component" value="Unassembled WGS sequence"/>
</dbReference>
<dbReference type="Proteomes" id="UP000095284">
    <property type="component" value="Unplaced"/>
</dbReference>
<gene>
    <name evidence="2" type="ORF">BXYJ_LOCUS8029</name>
</gene>
<evidence type="ECO:0000313" key="5">
    <source>
        <dbReference type="Proteomes" id="UP000659654"/>
    </source>
</evidence>
<feature type="chain" id="PRO_5035360040" evidence="1">
    <location>
        <begin position="22"/>
        <end position="133"/>
    </location>
</feature>
<reference evidence="3" key="2">
    <citation type="submission" date="2020-08" db="EMBL/GenBank/DDBJ databases">
        <authorList>
            <person name="Kikuchi T."/>
        </authorList>
    </citation>
    <scope>NUCLEOTIDE SEQUENCE</scope>
    <source>
        <strain evidence="2">Ka4C1</strain>
    </source>
</reference>
<keyword evidence="5" id="KW-1185">Reference proteome</keyword>
<protein>
    <submittedName>
        <fullName evidence="2">(pine wood nematode) hypothetical protein</fullName>
    </submittedName>
</protein>
<evidence type="ECO:0000313" key="6">
    <source>
        <dbReference type="WBParaSite" id="BXY_1127500.1"/>
    </source>
</evidence>
<evidence type="ECO:0000313" key="2">
    <source>
        <dbReference type="EMBL" id="CAD5224409.1"/>
    </source>
</evidence>
<sequence>MRRFPLWIITVILGIISVISAEHTELLAKGRVSCRGSESLHGKREIKMQMFINAFHGHPFCGRQTVKPDGSFDIQCSTQGKIVYAWLEIYHACDGVCRKYYTLDAGWKDDYNIVLSEDDMQIKTSVCLTDLYQ</sequence>
<feature type="signal peptide" evidence="1">
    <location>
        <begin position="1"/>
        <end position="21"/>
    </location>
</feature>
<proteinExistence type="predicted"/>
<organism evidence="4 6">
    <name type="scientific">Bursaphelenchus xylophilus</name>
    <name type="common">Pinewood nematode worm</name>
    <name type="synonym">Aphelenchoides xylophilus</name>
    <dbReference type="NCBI Taxonomy" id="6326"/>
    <lineage>
        <taxon>Eukaryota</taxon>
        <taxon>Metazoa</taxon>
        <taxon>Ecdysozoa</taxon>
        <taxon>Nematoda</taxon>
        <taxon>Chromadorea</taxon>
        <taxon>Rhabditida</taxon>
        <taxon>Tylenchina</taxon>
        <taxon>Tylenchomorpha</taxon>
        <taxon>Aphelenchoidea</taxon>
        <taxon>Aphelenchoididae</taxon>
        <taxon>Bursaphelenchus</taxon>
    </lineage>
</organism>